<keyword evidence="4" id="KW-0238">DNA-binding</keyword>
<gene>
    <name evidence="7" type="ORF">DW912_08655</name>
</gene>
<name>A0A413U437_9FIRM</name>
<dbReference type="SUPFAM" id="SSF56349">
    <property type="entry name" value="DNA breaking-rejoining enzymes"/>
    <property type="match status" value="1"/>
</dbReference>
<protein>
    <submittedName>
        <fullName evidence="7">Site-specific integrase</fullName>
    </submittedName>
</protein>
<dbReference type="InterPro" id="IPR002104">
    <property type="entry name" value="Integrase_catalytic"/>
</dbReference>
<dbReference type="Gene3D" id="1.10.150.130">
    <property type="match status" value="1"/>
</dbReference>
<dbReference type="Pfam" id="PF14659">
    <property type="entry name" value="Phage_int_SAM_3"/>
    <property type="match status" value="1"/>
</dbReference>
<keyword evidence="3" id="KW-0229">DNA integration</keyword>
<proteinExistence type="inferred from homology"/>
<dbReference type="GO" id="GO:0006310">
    <property type="term" value="P:DNA recombination"/>
    <property type="evidence" value="ECO:0007669"/>
    <property type="project" value="UniProtKB-KW"/>
</dbReference>
<dbReference type="InterPro" id="IPR050090">
    <property type="entry name" value="Tyrosine_recombinase_XerCD"/>
</dbReference>
<dbReference type="InterPro" id="IPR011010">
    <property type="entry name" value="DNA_brk_join_enz"/>
</dbReference>
<dbReference type="GO" id="GO:0003677">
    <property type="term" value="F:DNA binding"/>
    <property type="evidence" value="ECO:0007669"/>
    <property type="project" value="UniProtKB-KW"/>
</dbReference>
<sequence>MGKTNKGKELGNAIYQRANGTYEARYIDRFGKQRSVYGKTITEVGRKQREKIFENEKQINVIDTKMTLDEWYDKWITVCKKHCRTTTKRTYAIQYNRLRESLGWRKLTSLNLIVLQDAFNELGSDKSRSDCKALLVDILNRAVEADLLLKNPAIGINTIIDGRVKSEKRILSREEMEILLENSQGGMMYPIFVVALGTGMRIGEILGLTWDCVDFDNRVITVKQTLAYLPGDGHNAQYEFHQPKTQAGFRKIPMIKKVYDVLVYQKTYRKDIATRFSPREGFENLVFTSKTNNPINAANVKDSINYIVARINRENPDQFFEHLTPHGLRHTFATNCIENGMEPKTLQKILGHNSLQMTMDLYCHVRESTLTDEMERIANFM</sequence>
<feature type="domain" description="Tyr recombinase" evidence="6">
    <location>
        <begin position="166"/>
        <end position="375"/>
    </location>
</feature>
<evidence type="ECO:0000259" key="6">
    <source>
        <dbReference type="PROSITE" id="PS51898"/>
    </source>
</evidence>
<dbReference type="PANTHER" id="PTHR30349:SF64">
    <property type="entry name" value="PROPHAGE INTEGRASE INTD-RELATED"/>
    <property type="match status" value="1"/>
</dbReference>
<dbReference type="Pfam" id="PF00589">
    <property type="entry name" value="Phage_integrase"/>
    <property type="match status" value="1"/>
</dbReference>
<comment type="function">
    <text evidence="1">Site-specific tyrosine recombinase, which acts by catalyzing the cutting and rejoining of the recombining DNA molecules.</text>
</comment>
<comment type="similarity">
    <text evidence="2">Belongs to the 'phage' integrase family.</text>
</comment>
<evidence type="ECO:0000313" key="8">
    <source>
        <dbReference type="Proteomes" id="UP000286220"/>
    </source>
</evidence>
<keyword evidence="5" id="KW-0233">DNA recombination</keyword>
<accession>A0A413U437</accession>
<dbReference type="InterPro" id="IPR004191">
    <property type="entry name" value="Integrase_Tn916-type_DNA-bd_N"/>
</dbReference>
<dbReference type="PROSITE" id="PS51898">
    <property type="entry name" value="TYR_RECOMBINASE"/>
    <property type="match status" value="1"/>
</dbReference>
<evidence type="ECO:0000256" key="5">
    <source>
        <dbReference type="ARBA" id="ARBA00023172"/>
    </source>
</evidence>
<dbReference type="GO" id="GO:0008907">
    <property type="term" value="F:integrase activity"/>
    <property type="evidence" value="ECO:0007669"/>
    <property type="project" value="InterPro"/>
</dbReference>
<dbReference type="PANTHER" id="PTHR30349">
    <property type="entry name" value="PHAGE INTEGRASE-RELATED"/>
    <property type="match status" value="1"/>
</dbReference>
<comment type="caution">
    <text evidence="7">The sequence shown here is derived from an EMBL/GenBank/DDBJ whole genome shotgun (WGS) entry which is preliminary data.</text>
</comment>
<dbReference type="Gene3D" id="1.10.443.10">
    <property type="entry name" value="Intergrase catalytic core"/>
    <property type="match status" value="1"/>
</dbReference>
<dbReference type="RefSeq" id="WP_118332115.1">
    <property type="nucleotide sequence ID" value="NZ_QSFZ01000008.1"/>
</dbReference>
<dbReference type="AlphaFoldDB" id="A0A413U437"/>
<dbReference type="CDD" id="cd01189">
    <property type="entry name" value="INT_ICEBs1_C_like"/>
    <property type="match status" value="1"/>
</dbReference>
<dbReference type="Gene3D" id="3.30.160.60">
    <property type="entry name" value="Classic Zinc Finger"/>
    <property type="match status" value="1"/>
</dbReference>
<evidence type="ECO:0000256" key="4">
    <source>
        <dbReference type="ARBA" id="ARBA00023125"/>
    </source>
</evidence>
<reference evidence="7 8" key="1">
    <citation type="submission" date="2018-08" db="EMBL/GenBank/DDBJ databases">
        <title>A genome reference for cultivated species of the human gut microbiota.</title>
        <authorList>
            <person name="Zou Y."/>
            <person name="Xue W."/>
            <person name="Luo G."/>
        </authorList>
    </citation>
    <scope>NUCLEOTIDE SEQUENCE [LARGE SCALE GENOMIC DNA]</scope>
    <source>
        <strain evidence="7 8">AM42-17AT</strain>
    </source>
</reference>
<dbReference type="EMBL" id="QSFZ01000008">
    <property type="protein sequence ID" value="RHA92079.1"/>
    <property type="molecule type" value="Genomic_DNA"/>
</dbReference>
<evidence type="ECO:0000256" key="1">
    <source>
        <dbReference type="ARBA" id="ARBA00003283"/>
    </source>
</evidence>
<dbReference type="InterPro" id="IPR004107">
    <property type="entry name" value="Integrase_SAM-like_N"/>
</dbReference>
<dbReference type="InterPro" id="IPR013762">
    <property type="entry name" value="Integrase-like_cat_sf"/>
</dbReference>
<dbReference type="Proteomes" id="UP000286220">
    <property type="component" value="Unassembled WGS sequence"/>
</dbReference>
<organism evidence="7 8">
    <name type="scientific">Agathobacter rectalis</name>
    <dbReference type="NCBI Taxonomy" id="39491"/>
    <lineage>
        <taxon>Bacteria</taxon>
        <taxon>Bacillati</taxon>
        <taxon>Bacillota</taxon>
        <taxon>Clostridia</taxon>
        <taxon>Lachnospirales</taxon>
        <taxon>Lachnospiraceae</taxon>
        <taxon>Agathobacter</taxon>
    </lineage>
</organism>
<evidence type="ECO:0000256" key="3">
    <source>
        <dbReference type="ARBA" id="ARBA00022908"/>
    </source>
</evidence>
<dbReference type="Pfam" id="PF02920">
    <property type="entry name" value="Integrase_DNA"/>
    <property type="match status" value="1"/>
</dbReference>
<evidence type="ECO:0000313" key="7">
    <source>
        <dbReference type="EMBL" id="RHA92079.1"/>
    </source>
</evidence>
<dbReference type="InterPro" id="IPR010998">
    <property type="entry name" value="Integrase_recombinase_N"/>
</dbReference>
<evidence type="ECO:0000256" key="2">
    <source>
        <dbReference type="ARBA" id="ARBA00008857"/>
    </source>
</evidence>